<dbReference type="GO" id="GO:0000978">
    <property type="term" value="F:RNA polymerase II cis-regulatory region sequence-specific DNA binding"/>
    <property type="evidence" value="ECO:0007669"/>
    <property type="project" value="TreeGrafter"/>
</dbReference>
<evidence type="ECO:0000256" key="6">
    <source>
        <dbReference type="ARBA" id="ARBA00023015"/>
    </source>
</evidence>
<evidence type="ECO:0000256" key="4">
    <source>
        <dbReference type="ARBA" id="ARBA00022771"/>
    </source>
</evidence>
<dbReference type="EMBL" id="JAEPRD010000078">
    <property type="protein sequence ID" value="KAG2200806.1"/>
    <property type="molecule type" value="Genomic_DNA"/>
</dbReference>
<dbReference type="GO" id="GO:0008270">
    <property type="term" value="F:zinc ion binding"/>
    <property type="evidence" value="ECO:0007669"/>
    <property type="project" value="UniProtKB-KW"/>
</dbReference>
<keyword evidence="8" id="KW-0539">Nucleus</keyword>
<keyword evidence="3" id="KW-0677">Repeat</keyword>
<dbReference type="PANTHER" id="PTHR10071:SF335">
    <property type="entry name" value="IRON-SENSING TRANSCRIPTIONAL REPRESSOR-RELATED"/>
    <property type="match status" value="1"/>
</dbReference>
<dbReference type="GO" id="GO:0000122">
    <property type="term" value="P:negative regulation of transcription by RNA polymerase II"/>
    <property type="evidence" value="ECO:0007669"/>
    <property type="project" value="TreeGrafter"/>
</dbReference>
<evidence type="ECO:0000256" key="8">
    <source>
        <dbReference type="ARBA" id="ARBA00023242"/>
    </source>
</evidence>
<keyword evidence="4 9" id="KW-0863">Zinc-finger</keyword>
<evidence type="ECO:0000256" key="1">
    <source>
        <dbReference type="ARBA" id="ARBA00004123"/>
    </source>
</evidence>
<dbReference type="GO" id="GO:0005634">
    <property type="term" value="C:nucleus"/>
    <property type="evidence" value="ECO:0007669"/>
    <property type="project" value="UniProtKB-SubCell"/>
</dbReference>
<dbReference type="GO" id="GO:0006879">
    <property type="term" value="P:intracellular iron ion homeostasis"/>
    <property type="evidence" value="ECO:0007669"/>
    <property type="project" value="UniProtKB-ARBA"/>
</dbReference>
<dbReference type="OrthoDB" id="515401at2759"/>
<feature type="domain" description="GATA-type" evidence="10">
    <location>
        <begin position="123"/>
        <end position="176"/>
    </location>
</feature>
<protein>
    <recommendedName>
        <fullName evidence="10">GATA-type domain-containing protein</fullName>
    </recommendedName>
</protein>
<keyword evidence="7" id="KW-0804">Transcription</keyword>
<dbReference type="InterPro" id="IPR013088">
    <property type="entry name" value="Znf_NHR/GATA"/>
</dbReference>
<gene>
    <name evidence="11" type="ORF">INT47_001337</name>
</gene>
<dbReference type="Pfam" id="PF00320">
    <property type="entry name" value="GATA"/>
    <property type="match status" value="2"/>
</dbReference>
<accession>A0A8H7R089</accession>
<dbReference type="Gene3D" id="3.30.50.10">
    <property type="entry name" value="Erythroid Transcription Factor GATA-1, subunit A"/>
    <property type="match status" value="2"/>
</dbReference>
<keyword evidence="2" id="KW-0479">Metal-binding</keyword>
<keyword evidence="5" id="KW-0862">Zinc</keyword>
<dbReference type="PANTHER" id="PTHR10071">
    <property type="entry name" value="TRANSCRIPTION FACTOR GATA FAMILY MEMBER"/>
    <property type="match status" value="1"/>
</dbReference>
<name>A0A8H7R089_9FUNG</name>
<comment type="caution">
    <text evidence="11">The sequence shown here is derived from an EMBL/GenBank/DDBJ whole genome shotgun (WGS) entry which is preliminary data.</text>
</comment>
<dbReference type="PROSITE" id="PS50114">
    <property type="entry name" value="GATA_ZN_FINGER_2"/>
    <property type="match status" value="2"/>
</dbReference>
<feature type="domain" description="GATA-type" evidence="10">
    <location>
        <begin position="24"/>
        <end position="77"/>
    </location>
</feature>
<dbReference type="InterPro" id="IPR039355">
    <property type="entry name" value="Transcription_factor_GATA"/>
</dbReference>
<sequence length="331" mass="37179">MVITQPQQQIQQQAQKKKELAPNEVSATMCSNCGTTTTPLWRRAPNGDTICNACGLYLKARNTLRPPSMKRKKQQEQLFQQQQKAQSFPNAPLGSCPGGGQCNGTGGSPSCEGCPAFNQHQVNRHALICANCRTTTTPLWRRDEAGNTICNACGLYYKLHAVHRPVSMKRSVIKRRKRIMVSENGEIDGEDLDELDSSNDDDDEEKVKEAEKKIRRIYNKKKANIPTTQATVPAIEDYIVPKRTPFSLPAPVSTSTTKRFDPLFDYRSNVQLAPILKNTNPYGDLAQFDDAMTRLERLRRRVPPEQNKVLSRLTHSLQEIVLQAEDILSNS</sequence>
<dbReference type="Proteomes" id="UP000603453">
    <property type="component" value="Unassembled WGS sequence"/>
</dbReference>
<evidence type="ECO:0000256" key="7">
    <source>
        <dbReference type="ARBA" id="ARBA00023163"/>
    </source>
</evidence>
<dbReference type="PROSITE" id="PS00344">
    <property type="entry name" value="GATA_ZN_FINGER_1"/>
    <property type="match status" value="2"/>
</dbReference>
<dbReference type="CDD" id="cd00202">
    <property type="entry name" value="ZnF_GATA"/>
    <property type="match status" value="2"/>
</dbReference>
<dbReference type="SMART" id="SM00401">
    <property type="entry name" value="ZnF_GATA"/>
    <property type="match status" value="2"/>
</dbReference>
<comment type="subcellular location">
    <subcellularLocation>
        <location evidence="1">Nucleus</location>
    </subcellularLocation>
</comment>
<evidence type="ECO:0000256" key="3">
    <source>
        <dbReference type="ARBA" id="ARBA00022737"/>
    </source>
</evidence>
<dbReference type="InterPro" id="IPR000679">
    <property type="entry name" value="Znf_GATA"/>
</dbReference>
<dbReference type="FunFam" id="3.30.50.10:FF:000039">
    <property type="entry name" value="Siderophore transcription factor SreA"/>
    <property type="match status" value="1"/>
</dbReference>
<dbReference type="AlphaFoldDB" id="A0A8H7R089"/>
<organism evidence="11 12">
    <name type="scientific">Mucor saturninus</name>
    <dbReference type="NCBI Taxonomy" id="64648"/>
    <lineage>
        <taxon>Eukaryota</taxon>
        <taxon>Fungi</taxon>
        <taxon>Fungi incertae sedis</taxon>
        <taxon>Mucoromycota</taxon>
        <taxon>Mucoromycotina</taxon>
        <taxon>Mucoromycetes</taxon>
        <taxon>Mucorales</taxon>
        <taxon>Mucorineae</taxon>
        <taxon>Mucoraceae</taxon>
        <taxon>Mucor</taxon>
    </lineage>
</organism>
<keyword evidence="12" id="KW-1185">Reference proteome</keyword>
<dbReference type="SUPFAM" id="SSF57716">
    <property type="entry name" value="Glucocorticoid receptor-like (DNA-binding domain)"/>
    <property type="match status" value="2"/>
</dbReference>
<dbReference type="PRINTS" id="PR00619">
    <property type="entry name" value="GATAZNFINGER"/>
</dbReference>
<evidence type="ECO:0000256" key="2">
    <source>
        <dbReference type="ARBA" id="ARBA00022723"/>
    </source>
</evidence>
<proteinExistence type="predicted"/>
<evidence type="ECO:0000259" key="10">
    <source>
        <dbReference type="PROSITE" id="PS50114"/>
    </source>
</evidence>
<dbReference type="GO" id="GO:0000981">
    <property type="term" value="F:DNA-binding transcription factor activity, RNA polymerase II-specific"/>
    <property type="evidence" value="ECO:0007669"/>
    <property type="project" value="TreeGrafter"/>
</dbReference>
<reference evidence="11" key="1">
    <citation type="submission" date="2020-12" db="EMBL/GenBank/DDBJ databases">
        <title>Metabolic potential, ecology and presence of endohyphal bacteria is reflected in genomic diversity of Mucoromycotina.</title>
        <authorList>
            <person name="Muszewska A."/>
            <person name="Okrasinska A."/>
            <person name="Steczkiewicz K."/>
            <person name="Drgas O."/>
            <person name="Orlowska M."/>
            <person name="Perlinska-Lenart U."/>
            <person name="Aleksandrzak-Piekarczyk T."/>
            <person name="Szatraj K."/>
            <person name="Zielenkiewicz U."/>
            <person name="Pilsyk S."/>
            <person name="Malc E."/>
            <person name="Mieczkowski P."/>
            <person name="Kruszewska J.S."/>
            <person name="Biernat P."/>
            <person name="Pawlowska J."/>
        </authorList>
    </citation>
    <scope>NUCLEOTIDE SEQUENCE</scope>
    <source>
        <strain evidence="11">WA0000017839</strain>
    </source>
</reference>
<evidence type="ECO:0000313" key="11">
    <source>
        <dbReference type="EMBL" id="KAG2200806.1"/>
    </source>
</evidence>
<keyword evidence="6" id="KW-0805">Transcription regulation</keyword>
<evidence type="ECO:0000313" key="12">
    <source>
        <dbReference type="Proteomes" id="UP000603453"/>
    </source>
</evidence>
<evidence type="ECO:0000256" key="5">
    <source>
        <dbReference type="ARBA" id="ARBA00022833"/>
    </source>
</evidence>
<dbReference type="FunFam" id="3.30.50.10:FF:000007">
    <property type="entry name" value="Nitrogen regulatory AreA, N-terminal"/>
    <property type="match status" value="1"/>
</dbReference>
<evidence type="ECO:0000256" key="9">
    <source>
        <dbReference type="PROSITE-ProRule" id="PRU00094"/>
    </source>
</evidence>
<dbReference type="GO" id="GO:0045944">
    <property type="term" value="P:positive regulation of transcription by RNA polymerase II"/>
    <property type="evidence" value="ECO:0007669"/>
    <property type="project" value="TreeGrafter"/>
</dbReference>